<proteinExistence type="predicted"/>
<keyword evidence="2" id="KW-1185">Reference proteome</keyword>
<dbReference type="PROSITE" id="PS51257">
    <property type="entry name" value="PROKAR_LIPOPROTEIN"/>
    <property type="match status" value="1"/>
</dbReference>
<dbReference type="STRING" id="1715693.PH7735_00340"/>
<organism evidence="1 2">
    <name type="scientific">Shimia thalassica</name>
    <dbReference type="NCBI Taxonomy" id="1715693"/>
    <lineage>
        <taxon>Bacteria</taxon>
        <taxon>Pseudomonadati</taxon>
        <taxon>Pseudomonadota</taxon>
        <taxon>Alphaproteobacteria</taxon>
        <taxon>Rhodobacterales</taxon>
        <taxon>Roseobacteraceae</taxon>
    </lineage>
</organism>
<evidence type="ECO:0008006" key="3">
    <source>
        <dbReference type="Google" id="ProtNLM"/>
    </source>
</evidence>
<name>A0A0P1I149_9RHOB</name>
<evidence type="ECO:0000313" key="2">
    <source>
        <dbReference type="Proteomes" id="UP000051870"/>
    </source>
</evidence>
<accession>A0A0P1I149</accession>
<gene>
    <name evidence="1" type="ORF">PH7735_00340</name>
</gene>
<dbReference type="AlphaFoldDB" id="A0A0P1I149"/>
<dbReference type="Proteomes" id="UP000051870">
    <property type="component" value="Unassembled WGS sequence"/>
</dbReference>
<reference evidence="2" key="1">
    <citation type="submission" date="2015-09" db="EMBL/GenBank/DDBJ databases">
        <authorList>
            <person name="Rodrigo-Torres Lidia"/>
            <person name="Arahal R.David."/>
        </authorList>
    </citation>
    <scope>NUCLEOTIDE SEQUENCE [LARGE SCALE GENOMIC DNA]</scope>
    <source>
        <strain evidence="2">CECT 7735</strain>
    </source>
</reference>
<evidence type="ECO:0000313" key="1">
    <source>
        <dbReference type="EMBL" id="CUJ84126.1"/>
    </source>
</evidence>
<dbReference type="GeneID" id="83879431"/>
<sequence>MIRIFAVFAVLFALVGCSVPTTPVDEPLVDLGDFVLGHNIAVTKNLTKGPLSREGSPERWEASVESAVDARLGRYDGERLVHLGINVAGYVLAQPGVPVLMAPKSALILTVTAWDDQAGKKFNAEPKEIIVLETFTGSSLLGSGYTMRPEEQMANLSYNAAKAIEEWLHENRACLKPNPSSAELAACWKDNKDSRSREALENQ</sequence>
<protein>
    <recommendedName>
        <fullName evidence="3">DUF3313 domain-containing protein</fullName>
    </recommendedName>
</protein>
<dbReference type="RefSeq" id="WP_058309599.1">
    <property type="nucleotide sequence ID" value="NZ_CYTW01000001.1"/>
</dbReference>
<dbReference type="EMBL" id="CYTW01000001">
    <property type="protein sequence ID" value="CUJ84126.1"/>
    <property type="molecule type" value="Genomic_DNA"/>
</dbReference>